<accession>A0A9P1MXT0</accession>
<dbReference type="OrthoDB" id="1930084at2759"/>
<keyword evidence="10" id="KW-1185">Reference proteome</keyword>
<dbReference type="EMBL" id="CANHGI010000002">
    <property type="protein sequence ID" value="CAI5443602.1"/>
    <property type="molecule type" value="Genomic_DNA"/>
</dbReference>
<comment type="catalytic activity">
    <reaction evidence="8">
        <text>O-phospho-L-threonyl-[protein] + H2O = L-threonyl-[protein] + phosphate</text>
        <dbReference type="Rhea" id="RHEA:47004"/>
        <dbReference type="Rhea" id="RHEA-COMP:11060"/>
        <dbReference type="Rhea" id="RHEA-COMP:11605"/>
        <dbReference type="ChEBI" id="CHEBI:15377"/>
        <dbReference type="ChEBI" id="CHEBI:30013"/>
        <dbReference type="ChEBI" id="CHEBI:43474"/>
        <dbReference type="ChEBI" id="CHEBI:61977"/>
        <dbReference type="EC" id="3.1.3.16"/>
    </reaction>
</comment>
<dbReference type="PANTHER" id="PTHR11668">
    <property type="entry name" value="SERINE/THREONINE PROTEIN PHOSPHATASE"/>
    <property type="match status" value="1"/>
</dbReference>
<dbReference type="GO" id="GO:0004722">
    <property type="term" value="F:protein serine/threonine phosphatase activity"/>
    <property type="evidence" value="ECO:0007669"/>
    <property type="project" value="UniProtKB-EC"/>
</dbReference>
<comment type="caution">
    <text evidence="9">The sequence shown here is derived from an EMBL/GenBank/DDBJ whole genome shotgun (WGS) entry which is preliminary data.</text>
</comment>
<comment type="catalytic activity">
    <reaction evidence="7">
        <text>O-phospho-L-seryl-[protein] + H2O = L-seryl-[protein] + phosphate</text>
        <dbReference type="Rhea" id="RHEA:20629"/>
        <dbReference type="Rhea" id="RHEA-COMP:9863"/>
        <dbReference type="Rhea" id="RHEA-COMP:11604"/>
        <dbReference type="ChEBI" id="CHEBI:15377"/>
        <dbReference type="ChEBI" id="CHEBI:29999"/>
        <dbReference type="ChEBI" id="CHEBI:43474"/>
        <dbReference type="ChEBI" id="CHEBI:83421"/>
        <dbReference type="EC" id="3.1.3.16"/>
    </reaction>
</comment>
<evidence type="ECO:0000313" key="10">
    <source>
        <dbReference type="Proteomes" id="UP001152747"/>
    </source>
</evidence>
<dbReference type="SUPFAM" id="SSF56300">
    <property type="entry name" value="Metallo-dependent phosphatases"/>
    <property type="match status" value="1"/>
</dbReference>
<evidence type="ECO:0000256" key="5">
    <source>
        <dbReference type="ARBA" id="ARBA00022912"/>
    </source>
</evidence>
<gene>
    <name evidence="9" type="ORF">CAMP_LOCUS6239</name>
</gene>
<evidence type="ECO:0000313" key="9">
    <source>
        <dbReference type="EMBL" id="CAI5443602.1"/>
    </source>
</evidence>
<evidence type="ECO:0000256" key="7">
    <source>
        <dbReference type="ARBA" id="ARBA00047761"/>
    </source>
</evidence>
<dbReference type="GO" id="GO:0046872">
    <property type="term" value="F:metal ion binding"/>
    <property type="evidence" value="ECO:0007669"/>
    <property type="project" value="UniProtKB-KW"/>
</dbReference>
<name>A0A9P1MXT0_9PELO</name>
<dbReference type="GO" id="GO:0005634">
    <property type="term" value="C:nucleus"/>
    <property type="evidence" value="ECO:0007669"/>
    <property type="project" value="TreeGrafter"/>
</dbReference>
<dbReference type="PRINTS" id="PR00114">
    <property type="entry name" value="STPHPHTASE"/>
</dbReference>
<dbReference type="Gene3D" id="3.60.21.10">
    <property type="match status" value="1"/>
</dbReference>
<evidence type="ECO:0000256" key="4">
    <source>
        <dbReference type="ARBA" id="ARBA00022801"/>
    </source>
</evidence>
<evidence type="ECO:0000256" key="3">
    <source>
        <dbReference type="ARBA" id="ARBA00022723"/>
    </source>
</evidence>
<organism evidence="9 10">
    <name type="scientific">Caenorhabditis angaria</name>
    <dbReference type="NCBI Taxonomy" id="860376"/>
    <lineage>
        <taxon>Eukaryota</taxon>
        <taxon>Metazoa</taxon>
        <taxon>Ecdysozoa</taxon>
        <taxon>Nematoda</taxon>
        <taxon>Chromadorea</taxon>
        <taxon>Rhabditida</taxon>
        <taxon>Rhabditina</taxon>
        <taxon>Rhabditomorpha</taxon>
        <taxon>Rhabditoidea</taxon>
        <taxon>Rhabditidae</taxon>
        <taxon>Peloderinae</taxon>
        <taxon>Caenorhabditis</taxon>
    </lineage>
</organism>
<dbReference type="Proteomes" id="UP001152747">
    <property type="component" value="Unassembled WGS sequence"/>
</dbReference>
<keyword evidence="6" id="KW-0464">Manganese</keyword>
<dbReference type="InterPro" id="IPR029052">
    <property type="entry name" value="Metallo-depent_PP-like"/>
</dbReference>
<protein>
    <recommendedName>
        <fullName evidence="2">protein-serine/threonine phosphatase</fullName>
        <ecNumber evidence="2">3.1.3.16</ecNumber>
    </recommendedName>
</protein>
<comment type="cofactor">
    <cofactor evidence="1">
        <name>Mn(2+)</name>
        <dbReference type="ChEBI" id="CHEBI:29035"/>
    </cofactor>
</comment>
<sequence length="92" mass="10243">MFNSKAIEECCKLLRIDMIVRAHQMKQNGFEFSDNRKLVTIFSAPNYSGSNTNLGATMNVMANGKISFNLLKNHQKIDKIAEKSSSITGSVD</sequence>
<proteinExistence type="predicted"/>
<reference evidence="9" key="1">
    <citation type="submission" date="2022-11" db="EMBL/GenBank/DDBJ databases">
        <authorList>
            <person name="Kikuchi T."/>
        </authorList>
    </citation>
    <scope>NUCLEOTIDE SEQUENCE</scope>
    <source>
        <strain evidence="9">PS1010</strain>
    </source>
</reference>
<dbReference type="InterPro" id="IPR050341">
    <property type="entry name" value="PP1_catalytic_subunit"/>
</dbReference>
<dbReference type="GO" id="GO:0005737">
    <property type="term" value="C:cytoplasm"/>
    <property type="evidence" value="ECO:0007669"/>
    <property type="project" value="TreeGrafter"/>
</dbReference>
<evidence type="ECO:0000256" key="8">
    <source>
        <dbReference type="ARBA" id="ARBA00048336"/>
    </source>
</evidence>
<dbReference type="PANTHER" id="PTHR11668:SF300">
    <property type="entry name" value="SERINE_THREONINE-PROTEIN PHOSPHATASE"/>
    <property type="match status" value="1"/>
</dbReference>
<dbReference type="EC" id="3.1.3.16" evidence="2"/>
<evidence type="ECO:0000256" key="1">
    <source>
        <dbReference type="ARBA" id="ARBA00001936"/>
    </source>
</evidence>
<keyword evidence="5" id="KW-0904">Protein phosphatase</keyword>
<keyword evidence="4" id="KW-0378">Hydrolase</keyword>
<dbReference type="InterPro" id="IPR006186">
    <property type="entry name" value="Ser/Thr-sp_prot-phosphatase"/>
</dbReference>
<evidence type="ECO:0000256" key="2">
    <source>
        <dbReference type="ARBA" id="ARBA00013081"/>
    </source>
</evidence>
<dbReference type="AlphaFoldDB" id="A0A9P1MXT0"/>
<evidence type="ECO:0000256" key="6">
    <source>
        <dbReference type="ARBA" id="ARBA00023211"/>
    </source>
</evidence>
<keyword evidence="3" id="KW-0479">Metal-binding</keyword>